<dbReference type="InterPro" id="IPR007403">
    <property type="entry name" value="DUF456"/>
</dbReference>
<dbReference type="EMBL" id="FNIE01000010">
    <property type="protein sequence ID" value="SDO52437.1"/>
    <property type="molecule type" value="Genomic_DNA"/>
</dbReference>
<protein>
    <submittedName>
        <fullName evidence="3">Uncharacterized protein</fullName>
    </submittedName>
</protein>
<keyword evidence="2" id="KW-1133">Transmembrane helix</keyword>
<keyword evidence="4" id="KW-1185">Reference proteome</keyword>
<feature type="compositionally biased region" description="Gly residues" evidence="1">
    <location>
        <begin position="136"/>
        <end position="145"/>
    </location>
</feature>
<accession>A0A1H0K957</accession>
<organism evidence="3 4">
    <name type="scientific">Actinacidiphila guanduensis</name>
    <dbReference type="NCBI Taxonomy" id="310781"/>
    <lineage>
        <taxon>Bacteria</taxon>
        <taxon>Bacillati</taxon>
        <taxon>Actinomycetota</taxon>
        <taxon>Actinomycetes</taxon>
        <taxon>Kitasatosporales</taxon>
        <taxon>Streptomycetaceae</taxon>
        <taxon>Actinacidiphila</taxon>
    </lineage>
</organism>
<sequence length="182" mass="18715">MGTAQVCLIGAVMLLGLVCVPAPGVPGTLLCWGAVLWWATSEHTSLTWGVLAGATGLLAVTQVVLWLMPNRRIRDSGVDWRTVMTAAGVGIAGLLPAAGPRRPARLQRHPLRQGAQASGQPPLGVGGHPAGHARGGRLGAGGADGLPAGDGGMGVGGRHRLRFQLMILYGRMRISSSLRCAP</sequence>
<feature type="transmembrane region" description="Helical" evidence="2">
    <location>
        <begin position="45"/>
        <end position="68"/>
    </location>
</feature>
<proteinExistence type="predicted"/>
<keyword evidence="2" id="KW-0472">Membrane</keyword>
<evidence type="ECO:0000256" key="1">
    <source>
        <dbReference type="SAM" id="MobiDB-lite"/>
    </source>
</evidence>
<dbReference type="AlphaFoldDB" id="A0A1H0K957"/>
<dbReference type="Proteomes" id="UP000199341">
    <property type="component" value="Unassembled WGS sequence"/>
</dbReference>
<evidence type="ECO:0000313" key="4">
    <source>
        <dbReference type="Proteomes" id="UP000199341"/>
    </source>
</evidence>
<keyword evidence="2" id="KW-0812">Transmembrane</keyword>
<reference evidence="3 4" key="1">
    <citation type="submission" date="2016-10" db="EMBL/GenBank/DDBJ databases">
        <authorList>
            <person name="de Groot N.N."/>
        </authorList>
    </citation>
    <scope>NUCLEOTIDE SEQUENCE [LARGE SCALE GENOMIC DNA]</scope>
    <source>
        <strain evidence="3 4">CGMCC 4.2022</strain>
    </source>
</reference>
<gene>
    <name evidence="3" type="ORF">SAMN05216259_110161</name>
</gene>
<evidence type="ECO:0000313" key="3">
    <source>
        <dbReference type="EMBL" id="SDO52437.1"/>
    </source>
</evidence>
<dbReference type="STRING" id="310781.SAMN05216259_110161"/>
<dbReference type="Pfam" id="PF04306">
    <property type="entry name" value="DUF456"/>
    <property type="match status" value="1"/>
</dbReference>
<feature type="region of interest" description="Disordered" evidence="1">
    <location>
        <begin position="107"/>
        <end position="145"/>
    </location>
</feature>
<evidence type="ECO:0000256" key="2">
    <source>
        <dbReference type="SAM" id="Phobius"/>
    </source>
</evidence>
<name>A0A1H0K957_9ACTN</name>